<dbReference type="EMBL" id="CDMG01000006">
    <property type="protein sequence ID" value="CRF52508.1"/>
    <property type="molecule type" value="Genomic_DNA"/>
</dbReference>
<evidence type="ECO:0000313" key="2">
    <source>
        <dbReference type="Proteomes" id="UP000043437"/>
    </source>
</evidence>
<accession>A0A0K2Y0Q6</accession>
<protein>
    <submittedName>
        <fullName evidence="1">Uncharacterized protein</fullName>
    </submittedName>
</protein>
<dbReference type="AlphaFoldDB" id="A0A0K2Y0Q6"/>
<organism evidence="1 2">
    <name type="scientific">Helicobacter ailurogastricus</name>
    <dbReference type="NCBI Taxonomy" id="1578720"/>
    <lineage>
        <taxon>Bacteria</taxon>
        <taxon>Pseudomonadati</taxon>
        <taxon>Campylobacterota</taxon>
        <taxon>Epsilonproteobacteria</taxon>
        <taxon>Campylobacterales</taxon>
        <taxon>Helicobacteraceae</taxon>
        <taxon>Helicobacter</taxon>
    </lineage>
</organism>
<proteinExistence type="predicted"/>
<evidence type="ECO:0000313" key="1">
    <source>
        <dbReference type="EMBL" id="CRF52508.1"/>
    </source>
</evidence>
<name>A0A0K2Y0Q6_9HELI</name>
<gene>
    <name evidence="1" type="ORF">HAL07_09730</name>
</gene>
<reference evidence="2" key="1">
    <citation type="submission" date="2014-12" db="EMBL/GenBank/DDBJ databases">
        <authorList>
            <person name="Jaenicke S."/>
        </authorList>
    </citation>
    <scope>NUCLEOTIDE SEQUENCE [LARGE SCALE GENOMIC DNA]</scope>
</reference>
<sequence length="37" mass="4293">MCPIYINGLLNNGYEPLEEADRNVLNLNGWRFSEEHA</sequence>
<dbReference type="Proteomes" id="UP000043437">
    <property type="component" value="Unassembled WGS sequence"/>
</dbReference>